<name>A0A1F5QZU5_9BACT</name>
<dbReference type="PANTHER" id="PTHR10815">
    <property type="entry name" value="METHYLATED-DNA--PROTEIN-CYSTEINE METHYLTRANSFERASE"/>
    <property type="match status" value="1"/>
</dbReference>
<evidence type="ECO:0000259" key="9">
    <source>
        <dbReference type="Pfam" id="PF01035"/>
    </source>
</evidence>
<dbReference type="InterPro" id="IPR036388">
    <property type="entry name" value="WH-like_DNA-bd_sf"/>
</dbReference>
<evidence type="ECO:0000256" key="5">
    <source>
        <dbReference type="ARBA" id="ARBA00022679"/>
    </source>
</evidence>
<dbReference type="InterPro" id="IPR014048">
    <property type="entry name" value="MethylDNA_cys_MeTrfase_DNA-bd"/>
</dbReference>
<evidence type="ECO:0000256" key="3">
    <source>
        <dbReference type="ARBA" id="ARBA00011918"/>
    </source>
</evidence>
<evidence type="ECO:0000256" key="2">
    <source>
        <dbReference type="ARBA" id="ARBA00008711"/>
    </source>
</evidence>
<dbReference type="InterPro" id="IPR001497">
    <property type="entry name" value="MethylDNA_cys_MeTrfase_AS"/>
</dbReference>
<dbReference type="GO" id="GO:0003908">
    <property type="term" value="F:methylated-DNA-[protein]-cysteine S-methyltransferase activity"/>
    <property type="evidence" value="ECO:0007669"/>
    <property type="project" value="UniProtKB-EC"/>
</dbReference>
<evidence type="ECO:0000313" key="11">
    <source>
        <dbReference type="Proteomes" id="UP000177230"/>
    </source>
</evidence>
<evidence type="ECO:0000256" key="4">
    <source>
        <dbReference type="ARBA" id="ARBA00022603"/>
    </source>
</evidence>
<protein>
    <recommendedName>
        <fullName evidence="3">methylated-DNA--[protein]-cysteine S-methyltransferase</fullName>
        <ecNumber evidence="3">2.1.1.63</ecNumber>
    </recommendedName>
</protein>
<feature type="domain" description="Methylated-DNA-[protein]-cysteine S-methyltransferase DNA binding" evidence="9">
    <location>
        <begin position="85"/>
        <end position="164"/>
    </location>
</feature>
<comment type="catalytic activity">
    <reaction evidence="8">
        <text>a 6-O-methyl-2'-deoxyguanosine in DNA + L-cysteinyl-[protein] = S-methyl-L-cysteinyl-[protein] + a 2'-deoxyguanosine in DNA</text>
        <dbReference type="Rhea" id="RHEA:24000"/>
        <dbReference type="Rhea" id="RHEA-COMP:10131"/>
        <dbReference type="Rhea" id="RHEA-COMP:10132"/>
        <dbReference type="Rhea" id="RHEA-COMP:11367"/>
        <dbReference type="Rhea" id="RHEA-COMP:11368"/>
        <dbReference type="ChEBI" id="CHEBI:29950"/>
        <dbReference type="ChEBI" id="CHEBI:82612"/>
        <dbReference type="ChEBI" id="CHEBI:85445"/>
        <dbReference type="ChEBI" id="CHEBI:85448"/>
        <dbReference type="EC" id="2.1.1.63"/>
    </reaction>
</comment>
<dbReference type="GO" id="GO:0032259">
    <property type="term" value="P:methylation"/>
    <property type="evidence" value="ECO:0007669"/>
    <property type="project" value="UniProtKB-KW"/>
</dbReference>
<dbReference type="SUPFAM" id="SSF46767">
    <property type="entry name" value="Methylated DNA-protein cysteine methyltransferase, C-terminal domain"/>
    <property type="match status" value="1"/>
</dbReference>
<evidence type="ECO:0000256" key="7">
    <source>
        <dbReference type="ARBA" id="ARBA00023204"/>
    </source>
</evidence>
<dbReference type="GO" id="GO:0006281">
    <property type="term" value="P:DNA repair"/>
    <property type="evidence" value="ECO:0007669"/>
    <property type="project" value="UniProtKB-KW"/>
</dbReference>
<dbReference type="NCBIfam" id="TIGR00589">
    <property type="entry name" value="ogt"/>
    <property type="match status" value="1"/>
</dbReference>
<accession>A0A1F5QZU5</accession>
<dbReference type="InterPro" id="IPR036631">
    <property type="entry name" value="MGMT_N_sf"/>
</dbReference>
<dbReference type="SUPFAM" id="SSF53155">
    <property type="entry name" value="Methylated DNA-protein cysteine methyltransferase domain"/>
    <property type="match status" value="1"/>
</dbReference>
<dbReference type="Gene3D" id="1.10.10.10">
    <property type="entry name" value="Winged helix-like DNA-binding domain superfamily/Winged helix DNA-binding domain"/>
    <property type="match status" value="1"/>
</dbReference>
<dbReference type="CDD" id="cd06445">
    <property type="entry name" value="ATase"/>
    <property type="match status" value="1"/>
</dbReference>
<proteinExistence type="inferred from homology"/>
<dbReference type="EC" id="2.1.1.63" evidence="3"/>
<evidence type="ECO:0000313" key="10">
    <source>
        <dbReference type="EMBL" id="OGF07171.1"/>
    </source>
</evidence>
<dbReference type="Pfam" id="PF01035">
    <property type="entry name" value="DNA_binding_1"/>
    <property type="match status" value="1"/>
</dbReference>
<evidence type="ECO:0000256" key="8">
    <source>
        <dbReference type="ARBA" id="ARBA00049348"/>
    </source>
</evidence>
<organism evidence="10 11">
    <name type="scientific">Candidatus Edwardsbacteria bacterium GWF2_54_11</name>
    <dbReference type="NCBI Taxonomy" id="1817851"/>
    <lineage>
        <taxon>Bacteria</taxon>
        <taxon>Candidatus Edwardsiibacteriota</taxon>
    </lineage>
</organism>
<evidence type="ECO:0000256" key="6">
    <source>
        <dbReference type="ARBA" id="ARBA00022763"/>
    </source>
</evidence>
<dbReference type="PANTHER" id="PTHR10815:SF5">
    <property type="entry name" value="METHYLATED-DNA--PROTEIN-CYSTEINE METHYLTRANSFERASE"/>
    <property type="match status" value="1"/>
</dbReference>
<comment type="caution">
    <text evidence="10">The sequence shown here is derived from an EMBL/GenBank/DDBJ whole genome shotgun (WGS) entry which is preliminary data.</text>
</comment>
<gene>
    <name evidence="10" type="ORF">A2024_09645</name>
</gene>
<evidence type="ECO:0000256" key="1">
    <source>
        <dbReference type="ARBA" id="ARBA00001286"/>
    </source>
</evidence>
<dbReference type="Proteomes" id="UP000177230">
    <property type="component" value="Unassembled WGS sequence"/>
</dbReference>
<dbReference type="InterPro" id="IPR036217">
    <property type="entry name" value="MethylDNA_cys_MeTrfase_DNAb"/>
</dbReference>
<keyword evidence="6" id="KW-0227">DNA damage</keyword>
<keyword evidence="7" id="KW-0234">DNA repair</keyword>
<dbReference type="FunFam" id="1.10.10.10:FF:000214">
    <property type="entry name" value="Methylated-DNA--protein-cysteine methyltransferase"/>
    <property type="match status" value="1"/>
</dbReference>
<dbReference type="EMBL" id="MFFM01000051">
    <property type="protein sequence ID" value="OGF07171.1"/>
    <property type="molecule type" value="Genomic_DNA"/>
</dbReference>
<comment type="catalytic activity">
    <reaction evidence="1">
        <text>a 4-O-methyl-thymidine in DNA + L-cysteinyl-[protein] = a thymidine in DNA + S-methyl-L-cysteinyl-[protein]</text>
        <dbReference type="Rhea" id="RHEA:53428"/>
        <dbReference type="Rhea" id="RHEA-COMP:10131"/>
        <dbReference type="Rhea" id="RHEA-COMP:10132"/>
        <dbReference type="Rhea" id="RHEA-COMP:13555"/>
        <dbReference type="Rhea" id="RHEA-COMP:13556"/>
        <dbReference type="ChEBI" id="CHEBI:29950"/>
        <dbReference type="ChEBI" id="CHEBI:82612"/>
        <dbReference type="ChEBI" id="CHEBI:137386"/>
        <dbReference type="ChEBI" id="CHEBI:137387"/>
        <dbReference type="EC" id="2.1.1.63"/>
    </reaction>
</comment>
<sequence length="170" mass="19448">MKIYHCQYHLPLGMVFVSATDIGLFSVILGEPALEGHFKELEVRFQCQFIQNPGRFEDIYVDLAGYFSGIQIDFSYPLDLRGITPFEREVWNKVRQIPYGQVRSYKWLADQIHHPKAFKAVGRALGLNPLPVIIPCHRVIMQDLSTGGFSAGVGWKERLLRLERGELSLL</sequence>
<comment type="similarity">
    <text evidence="2">Belongs to the MGMT family.</text>
</comment>
<keyword evidence="4" id="KW-0489">Methyltransferase</keyword>
<keyword evidence="5" id="KW-0808">Transferase</keyword>
<dbReference type="AlphaFoldDB" id="A0A1F5QZU5"/>
<dbReference type="PROSITE" id="PS00374">
    <property type="entry name" value="MGMT"/>
    <property type="match status" value="1"/>
</dbReference>
<reference evidence="10 11" key="1">
    <citation type="journal article" date="2016" name="Nat. Commun.">
        <title>Thousands of microbial genomes shed light on interconnected biogeochemical processes in an aquifer system.</title>
        <authorList>
            <person name="Anantharaman K."/>
            <person name="Brown C.T."/>
            <person name="Hug L.A."/>
            <person name="Sharon I."/>
            <person name="Castelle C.J."/>
            <person name="Probst A.J."/>
            <person name="Thomas B.C."/>
            <person name="Singh A."/>
            <person name="Wilkins M.J."/>
            <person name="Karaoz U."/>
            <person name="Brodie E.L."/>
            <person name="Williams K.H."/>
            <person name="Hubbard S.S."/>
            <person name="Banfield J.F."/>
        </authorList>
    </citation>
    <scope>NUCLEOTIDE SEQUENCE [LARGE SCALE GENOMIC DNA]</scope>
</reference>